<dbReference type="InterPro" id="IPR000639">
    <property type="entry name" value="Epox_hydrolase-like"/>
</dbReference>
<sequence>MAVNSKLVQESPSLWARLKDIVLPPIFWIANRLDSFLIVRVFFVVPMAVAWAVWYFWTNVGTFIKNVYLRITGASERKKMEKNAQKALQQKHRSTESFKFPSDHIIRTPEYRFERLADWKFTPRYFEVKGLRVHYVDEGPREGDQNWSGETIVLMHGNPTWSYMYRNVIPVLAERGHRVLALDWIGMGRSDKLVDESDYDLDLHRDTFKIFVYNLKLKNLTLVLQDWSGPIVLLSLPDLPSNTASRLLITDTFLPPEKISDASLSAMALIFTWLVYTTTFGHFMTVSGVIRFMAPHVKSAAVEGYTAPFPSYKYEAGVRVFPKLCPLPYARSPVVKAYAPRVLPGVSSQIEKAAHVGASLDRFRAFANGFKNPVGVVYGEHDDLFKDVRKVFLSKELFPDEAFSWIGRKVVVIRSAGHYSPEDKPDVFTEILLDFLRGEKPSTGLPIVLANQ</sequence>
<accession>A0A0L0H3Y7</accession>
<dbReference type="AlphaFoldDB" id="A0A0L0H3Y7"/>
<dbReference type="PRINTS" id="PR00412">
    <property type="entry name" value="EPOXHYDRLASE"/>
</dbReference>
<reference evidence="4 5" key="1">
    <citation type="submission" date="2009-08" db="EMBL/GenBank/DDBJ databases">
        <title>The Genome Sequence of Spizellomyces punctatus strain DAOM BR117.</title>
        <authorList>
            <consortium name="The Broad Institute Genome Sequencing Platform"/>
            <person name="Russ C."/>
            <person name="Cuomo C."/>
            <person name="Shea T."/>
            <person name="Young S.K."/>
            <person name="Zeng Q."/>
            <person name="Koehrsen M."/>
            <person name="Haas B."/>
            <person name="Borodovsky M."/>
            <person name="Guigo R."/>
            <person name="Alvarado L."/>
            <person name="Berlin A."/>
            <person name="Bochicchio J."/>
            <person name="Borenstein D."/>
            <person name="Chapman S."/>
            <person name="Chen Z."/>
            <person name="Engels R."/>
            <person name="Freedman E."/>
            <person name="Gellesch M."/>
            <person name="Goldberg J."/>
            <person name="Griggs A."/>
            <person name="Gujja S."/>
            <person name="Heiman D."/>
            <person name="Hepburn T."/>
            <person name="Howarth C."/>
            <person name="Jen D."/>
            <person name="Larson L."/>
            <person name="Lewis B."/>
            <person name="Mehta T."/>
            <person name="Park D."/>
            <person name="Pearson M."/>
            <person name="Roberts A."/>
            <person name="Saif S."/>
            <person name="Shenoy N."/>
            <person name="Sisk P."/>
            <person name="Stolte C."/>
            <person name="Sykes S."/>
            <person name="Thomson T."/>
            <person name="Walk T."/>
            <person name="White J."/>
            <person name="Yandava C."/>
            <person name="Burger G."/>
            <person name="Gray M.W."/>
            <person name="Holland P.W.H."/>
            <person name="King N."/>
            <person name="Lang F.B.F."/>
            <person name="Roger A.J."/>
            <person name="Ruiz-Trillo I."/>
            <person name="Lander E."/>
            <person name="Nusbaum C."/>
        </authorList>
    </citation>
    <scope>NUCLEOTIDE SEQUENCE [LARGE SCALE GENOMIC DNA]</scope>
    <source>
        <strain evidence="4 5">DAOM BR117</strain>
    </source>
</reference>
<dbReference type="STRING" id="645134.A0A0L0H3Y7"/>
<evidence type="ECO:0000313" key="4">
    <source>
        <dbReference type="EMBL" id="KNC95917.1"/>
    </source>
</evidence>
<dbReference type="GO" id="GO:0004301">
    <property type="term" value="F:epoxide hydrolase activity"/>
    <property type="evidence" value="ECO:0007669"/>
    <property type="project" value="TreeGrafter"/>
</dbReference>
<dbReference type="OrthoDB" id="408373at2759"/>
<dbReference type="InterPro" id="IPR051340">
    <property type="entry name" value="Haloalkane_dehalogenase"/>
</dbReference>
<gene>
    <name evidence="4" type="ORF">SPPG_08674</name>
</gene>
<dbReference type="Gene3D" id="3.40.50.1820">
    <property type="entry name" value="alpha/beta hydrolase"/>
    <property type="match status" value="1"/>
</dbReference>
<dbReference type="Pfam" id="PF00561">
    <property type="entry name" value="Abhydrolase_1"/>
    <property type="match status" value="1"/>
</dbReference>
<feature type="transmembrane region" description="Helical" evidence="2">
    <location>
        <begin position="37"/>
        <end position="57"/>
    </location>
</feature>
<dbReference type="InParanoid" id="A0A0L0H3Y7"/>
<keyword evidence="5" id="KW-1185">Reference proteome</keyword>
<dbReference type="OMA" id="ELHIHTL"/>
<organism evidence="4 5">
    <name type="scientific">Spizellomyces punctatus (strain DAOM BR117)</name>
    <dbReference type="NCBI Taxonomy" id="645134"/>
    <lineage>
        <taxon>Eukaryota</taxon>
        <taxon>Fungi</taxon>
        <taxon>Fungi incertae sedis</taxon>
        <taxon>Chytridiomycota</taxon>
        <taxon>Chytridiomycota incertae sedis</taxon>
        <taxon>Chytridiomycetes</taxon>
        <taxon>Spizellomycetales</taxon>
        <taxon>Spizellomycetaceae</taxon>
        <taxon>Spizellomyces</taxon>
    </lineage>
</organism>
<protein>
    <recommendedName>
        <fullName evidence="3">AB hydrolase-1 domain-containing protein</fullName>
    </recommendedName>
</protein>
<dbReference type="InterPro" id="IPR000073">
    <property type="entry name" value="AB_hydrolase_1"/>
</dbReference>
<dbReference type="RefSeq" id="XP_016603957.1">
    <property type="nucleotide sequence ID" value="XM_016756824.1"/>
</dbReference>
<evidence type="ECO:0000313" key="5">
    <source>
        <dbReference type="Proteomes" id="UP000053201"/>
    </source>
</evidence>
<feature type="domain" description="AB hydrolase-1" evidence="3">
    <location>
        <begin position="151"/>
        <end position="269"/>
    </location>
</feature>
<evidence type="ECO:0000259" key="3">
    <source>
        <dbReference type="Pfam" id="PF00561"/>
    </source>
</evidence>
<evidence type="ECO:0000256" key="1">
    <source>
        <dbReference type="ARBA" id="ARBA00022801"/>
    </source>
</evidence>
<keyword evidence="2" id="KW-0812">Transmembrane</keyword>
<keyword evidence="1" id="KW-0378">Hydrolase</keyword>
<keyword evidence="2" id="KW-1133">Transmembrane helix</keyword>
<proteinExistence type="predicted"/>
<dbReference type="Proteomes" id="UP000053201">
    <property type="component" value="Unassembled WGS sequence"/>
</dbReference>
<dbReference type="PANTHER" id="PTHR42977">
    <property type="entry name" value="HYDROLASE-RELATED"/>
    <property type="match status" value="1"/>
</dbReference>
<dbReference type="VEuPathDB" id="FungiDB:SPPG_08674"/>
<dbReference type="SUPFAM" id="SSF53474">
    <property type="entry name" value="alpha/beta-Hydrolases"/>
    <property type="match status" value="1"/>
</dbReference>
<evidence type="ECO:0000256" key="2">
    <source>
        <dbReference type="SAM" id="Phobius"/>
    </source>
</evidence>
<keyword evidence="2" id="KW-0472">Membrane</keyword>
<name>A0A0L0H3Y7_SPIPD</name>
<dbReference type="GeneID" id="27691819"/>
<dbReference type="eggNOG" id="KOG4178">
    <property type="taxonomic scope" value="Eukaryota"/>
</dbReference>
<dbReference type="InterPro" id="IPR029058">
    <property type="entry name" value="AB_hydrolase_fold"/>
</dbReference>
<dbReference type="PANTHER" id="PTHR42977:SF3">
    <property type="entry name" value="AB HYDROLASE-1 DOMAIN-CONTAINING PROTEIN"/>
    <property type="match status" value="1"/>
</dbReference>
<dbReference type="EMBL" id="KQ257473">
    <property type="protein sequence ID" value="KNC95917.1"/>
    <property type="molecule type" value="Genomic_DNA"/>
</dbReference>